<sequence length="105" mass="11263">RPRFPLLSVQLSSTARSALRAREMTGLETVALSGGCFANRYVSARLERLLEGAGFRVLTHRLIPCNDGCVALGQAVVAARQLARSPEGELQADRNSTQPGTDPDV</sequence>
<organism evidence="3">
    <name type="scientific">marine sediment metagenome</name>
    <dbReference type="NCBI Taxonomy" id="412755"/>
    <lineage>
        <taxon>unclassified sequences</taxon>
        <taxon>metagenomes</taxon>
        <taxon>ecological metagenomes</taxon>
    </lineage>
</organism>
<protein>
    <recommendedName>
        <fullName evidence="2">Carbamoyltransferase Kae1-like domain-containing protein</fullName>
    </recommendedName>
</protein>
<dbReference type="InterPro" id="IPR055128">
    <property type="entry name" value="HypF_C_2"/>
</dbReference>
<comment type="caution">
    <text evidence="3">The sequence shown here is derived from an EMBL/GenBank/DDBJ whole genome shotgun (WGS) entry which is preliminary data.</text>
</comment>
<evidence type="ECO:0000256" key="1">
    <source>
        <dbReference type="SAM" id="MobiDB-lite"/>
    </source>
</evidence>
<name>A0A0F9FHK2_9ZZZZ</name>
<dbReference type="GO" id="GO:0051604">
    <property type="term" value="P:protein maturation"/>
    <property type="evidence" value="ECO:0007669"/>
    <property type="project" value="TreeGrafter"/>
</dbReference>
<evidence type="ECO:0000313" key="3">
    <source>
        <dbReference type="EMBL" id="KKL77941.1"/>
    </source>
</evidence>
<dbReference type="PANTHER" id="PTHR42959">
    <property type="entry name" value="CARBAMOYLTRANSFERASE"/>
    <property type="match status" value="1"/>
</dbReference>
<evidence type="ECO:0000259" key="2">
    <source>
        <dbReference type="Pfam" id="PF22521"/>
    </source>
</evidence>
<feature type="non-terminal residue" evidence="3">
    <location>
        <position position="1"/>
    </location>
</feature>
<feature type="region of interest" description="Disordered" evidence="1">
    <location>
        <begin position="84"/>
        <end position="105"/>
    </location>
</feature>
<dbReference type="AlphaFoldDB" id="A0A0F9FHK2"/>
<accession>A0A0F9FHK2</accession>
<feature type="domain" description="Carbamoyltransferase Kae1-like" evidence="2">
    <location>
        <begin position="14"/>
        <end position="74"/>
    </location>
</feature>
<dbReference type="EMBL" id="LAZR01023604">
    <property type="protein sequence ID" value="KKL77941.1"/>
    <property type="molecule type" value="Genomic_DNA"/>
</dbReference>
<gene>
    <name evidence="3" type="ORF">LCGC14_2029830</name>
</gene>
<dbReference type="Pfam" id="PF22521">
    <property type="entry name" value="HypF_C_2"/>
    <property type="match status" value="1"/>
</dbReference>
<dbReference type="GO" id="GO:0016743">
    <property type="term" value="F:carboxyl- or carbamoyltransferase activity"/>
    <property type="evidence" value="ECO:0007669"/>
    <property type="project" value="TreeGrafter"/>
</dbReference>
<feature type="compositionally biased region" description="Polar residues" evidence="1">
    <location>
        <begin position="93"/>
        <end position="105"/>
    </location>
</feature>
<proteinExistence type="predicted"/>
<dbReference type="InterPro" id="IPR051060">
    <property type="entry name" value="Carbamoyltrans_HypF-like"/>
</dbReference>
<dbReference type="PANTHER" id="PTHR42959:SF1">
    <property type="entry name" value="CARBAMOYLTRANSFERASE HYPF"/>
    <property type="match status" value="1"/>
</dbReference>
<dbReference type="Gene3D" id="3.30.420.40">
    <property type="match status" value="1"/>
</dbReference>
<reference evidence="3" key="1">
    <citation type="journal article" date="2015" name="Nature">
        <title>Complex archaea that bridge the gap between prokaryotes and eukaryotes.</title>
        <authorList>
            <person name="Spang A."/>
            <person name="Saw J.H."/>
            <person name="Jorgensen S.L."/>
            <person name="Zaremba-Niedzwiedzka K."/>
            <person name="Martijn J."/>
            <person name="Lind A.E."/>
            <person name="van Eijk R."/>
            <person name="Schleper C."/>
            <person name="Guy L."/>
            <person name="Ettema T.J."/>
        </authorList>
    </citation>
    <scope>NUCLEOTIDE SEQUENCE</scope>
</reference>
<dbReference type="GO" id="GO:0008270">
    <property type="term" value="F:zinc ion binding"/>
    <property type="evidence" value="ECO:0007669"/>
    <property type="project" value="TreeGrafter"/>
</dbReference>